<keyword evidence="4" id="KW-0539">Nucleus</keyword>
<evidence type="ECO:0000256" key="3">
    <source>
        <dbReference type="ARBA" id="ARBA00023163"/>
    </source>
</evidence>
<keyword evidence="6" id="KW-1185">Reference proteome</keyword>
<sequence>MKGSQNLYVGILAFAAKVKVMILKNKEMCRSSNGADKRRVKGKHIIKCASMTRRRMLMKRRGSRGSSNDIGILKKLVPNGESMGLNGLFQETADYIKSLQMRVKIMQFMKVEFGILVQILVSKVALIIACNCSNSSLALFKPPRQDSWLGFSRLAKTNNSDTKLGTKLFLSEQNKARAQIDLATLGRA</sequence>
<keyword evidence="2" id="KW-0805">Transcription regulation</keyword>
<keyword evidence="3" id="KW-0804">Transcription</keyword>
<reference evidence="5 6" key="1">
    <citation type="submission" date="2023-12" db="EMBL/GenBank/DDBJ databases">
        <title>A high-quality genome assembly for Dillenia turbinata (Dilleniales).</title>
        <authorList>
            <person name="Chanderbali A."/>
        </authorList>
    </citation>
    <scope>NUCLEOTIDE SEQUENCE [LARGE SCALE GENOMIC DNA]</scope>
    <source>
        <strain evidence="5">LSX21</strain>
        <tissue evidence="5">Leaf</tissue>
    </source>
</reference>
<protein>
    <recommendedName>
        <fullName evidence="7">BHLH domain-containing protein</fullName>
    </recommendedName>
</protein>
<organism evidence="5 6">
    <name type="scientific">Dillenia turbinata</name>
    <dbReference type="NCBI Taxonomy" id="194707"/>
    <lineage>
        <taxon>Eukaryota</taxon>
        <taxon>Viridiplantae</taxon>
        <taxon>Streptophyta</taxon>
        <taxon>Embryophyta</taxon>
        <taxon>Tracheophyta</taxon>
        <taxon>Spermatophyta</taxon>
        <taxon>Magnoliopsida</taxon>
        <taxon>eudicotyledons</taxon>
        <taxon>Gunneridae</taxon>
        <taxon>Pentapetalae</taxon>
        <taxon>Dilleniales</taxon>
        <taxon>Dilleniaceae</taxon>
        <taxon>Dillenia</taxon>
    </lineage>
</organism>
<evidence type="ECO:0000256" key="4">
    <source>
        <dbReference type="ARBA" id="ARBA00023242"/>
    </source>
</evidence>
<dbReference type="AlphaFoldDB" id="A0AAN8ZA23"/>
<dbReference type="PANTHER" id="PTHR33124">
    <property type="entry name" value="TRANSCRIPTION FACTOR IBH1-LIKE 1"/>
    <property type="match status" value="1"/>
</dbReference>
<name>A0AAN8ZA23_9MAGN</name>
<evidence type="ECO:0000256" key="1">
    <source>
        <dbReference type="ARBA" id="ARBA00004123"/>
    </source>
</evidence>
<comment type="subcellular location">
    <subcellularLocation>
        <location evidence="1">Nucleus</location>
    </subcellularLocation>
</comment>
<dbReference type="GO" id="GO:0006355">
    <property type="term" value="P:regulation of DNA-templated transcription"/>
    <property type="evidence" value="ECO:0007669"/>
    <property type="project" value="InterPro"/>
</dbReference>
<dbReference type="InterPro" id="IPR044660">
    <property type="entry name" value="IBH1-like"/>
</dbReference>
<dbReference type="GO" id="GO:0005634">
    <property type="term" value="C:nucleus"/>
    <property type="evidence" value="ECO:0007669"/>
    <property type="project" value="UniProtKB-SubCell"/>
</dbReference>
<evidence type="ECO:0008006" key="7">
    <source>
        <dbReference type="Google" id="ProtNLM"/>
    </source>
</evidence>
<proteinExistence type="predicted"/>
<dbReference type="CDD" id="cd11444">
    <property type="entry name" value="bHLH_AtIBH1_like"/>
    <property type="match status" value="1"/>
</dbReference>
<dbReference type="PANTHER" id="PTHR33124:SF39">
    <property type="entry name" value="TRANSCRIPTION FACTOR UPBEAT1"/>
    <property type="match status" value="1"/>
</dbReference>
<comment type="caution">
    <text evidence="5">The sequence shown here is derived from an EMBL/GenBank/DDBJ whole genome shotgun (WGS) entry which is preliminary data.</text>
</comment>
<evidence type="ECO:0000313" key="6">
    <source>
        <dbReference type="Proteomes" id="UP001370490"/>
    </source>
</evidence>
<accession>A0AAN8ZA23</accession>
<dbReference type="EMBL" id="JBAMMX010000012">
    <property type="protein sequence ID" value="KAK6930302.1"/>
    <property type="molecule type" value="Genomic_DNA"/>
</dbReference>
<evidence type="ECO:0000313" key="5">
    <source>
        <dbReference type="EMBL" id="KAK6930302.1"/>
    </source>
</evidence>
<dbReference type="Proteomes" id="UP001370490">
    <property type="component" value="Unassembled WGS sequence"/>
</dbReference>
<dbReference type="InterPro" id="IPR044549">
    <property type="entry name" value="bHLH_AtIBH1-like"/>
</dbReference>
<evidence type="ECO:0000256" key="2">
    <source>
        <dbReference type="ARBA" id="ARBA00023015"/>
    </source>
</evidence>
<gene>
    <name evidence="5" type="ORF">RJ641_004396</name>
</gene>